<dbReference type="EMBL" id="RRZB01000108">
    <property type="protein sequence ID" value="MBE0465498.1"/>
    <property type="molecule type" value="Genomic_DNA"/>
</dbReference>
<proteinExistence type="predicted"/>
<organism evidence="2 3">
    <name type="scientific">Halomonas colorata</name>
    <dbReference type="NCBI Taxonomy" id="2742615"/>
    <lineage>
        <taxon>Bacteria</taxon>
        <taxon>Pseudomonadati</taxon>
        <taxon>Pseudomonadota</taxon>
        <taxon>Gammaproteobacteria</taxon>
        <taxon>Oceanospirillales</taxon>
        <taxon>Halomonadaceae</taxon>
        <taxon>Halomonas</taxon>
    </lineage>
</organism>
<feature type="compositionally biased region" description="Basic residues" evidence="1">
    <location>
        <begin position="107"/>
        <end position="120"/>
    </location>
</feature>
<feature type="compositionally biased region" description="Polar residues" evidence="1">
    <location>
        <begin position="91"/>
        <end position="101"/>
    </location>
</feature>
<keyword evidence="3" id="KW-1185">Reference proteome</keyword>
<comment type="caution">
    <text evidence="2">The sequence shown here is derived from an EMBL/GenBank/DDBJ whole genome shotgun (WGS) entry which is preliminary data.</text>
</comment>
<evidence type="ECO:0008006" key="4">
    <source>
        <dbReference type="Google" id="ProtNLM"/>
    </source>
</evidence>
<feature type="region of interest" description="Disordered" evidence="1">
    <location>
        <begin position="82"/>
        <end position="120"/>
    </location>
</feature>
<sequence length="120" mass="13789">MNANISRELRQKIDLYRRKGGKTSRRNTAARIERFIAAVGRPPEQIGKQNVLEFYEQQQFAPSTARDYHYAICQLWTMIGRNCEPPPPPSMNRTTSSTTYAESLPKRPSRQARKPVKPIA</sequence>
<evidence type="ECO:0000313" key="2">
    <source>
        <dbReference type="EMBL" id="MBE0465498.1"/>
    </source>
</evidence>
<dbReference type="RefSeq" id="WP_192539912.1">
    <property type="nucleotide sequence ID" value="NZ_RRZB01000108.1"/>
</dbReference>
<dbReference type="Proteomes" id="UP001645038">
    <property type="component" value="Unassembled WGS sequence"/>
</dbReference>
<accession>A0ABR9G3L4</accession>
<reference evidence="2 3" key="1">
    <citation type="submission" date="2020-07" db="EMBL/GenBank/DDBJ databases">
        <title>Halophilic bacteria isolated from french cheeses.</title>
        <authorList>
            <person name="Kothe C.I."/>
            <person name="Farah-Kraiem B."/>
            <person name="Renault P."/>
            <person name="Dridi B."/>
        </authorList>
    </citation>
    <scope>NUCLEOTIDE SEQUENCE [LARGE SCALE GENOMIC DNA]</scope>
    <source>
        <strain evidence="2 3">FME20</strain>
    </source>
</reference>
<protein>
    <recommendedName>
        <fullName evidence="4">Core-binding (CB) domain-containing protein</fullName>
    </recommendedName>
</protein>
<evidence type="ECO:0000256" key="1">
    <source>
        <dbReference type="SAM" id="MobiDB-lite"/>
    </source>
</evidence>
<gene>
    <name evidence="2" type="ORF">EI547_18945</name>
</gene>
<evidence type="ECO:0000313" key="3">
    <source>
        <dbReference type="Proteomes" id="UP001645038"/>
    </source>
</evidence>
<name>A0ABR9G3L4_9GAMM</name>